<keyword evidence="3" id="KW-1185">Reference proteome</keyword>
<reference evidence="2 3" key="1">
    <citation type="submission" date="2019-04" db="EMBL/GenBank/DDBJ databases">
        <title>Corynebacterium endometrii sp. nov., isolated from the uterus of a cow with endometritis.</title>
        <authorList>
            <person name="Ballas P."/>
            <person name="Ruckert C."/>
            <person name="Wagener K."/>
            <person name="Drillich M."/>
            <person name="Kaempfer P."/>
            <person name="Busse H.-J."/>
            <person name="Ehling-Schulz M."/>
        </authorList>
    </citation>
    <scope>NUCLEOTIDE SEQUENCE [LARGE SCALE GENOMIC DNA]</scope>
    <source>
        <strain evidence="2 3">LMM-1653</strain>
    </source>
</reference>
<name>A0A4P7QEZ4_9CORY</name>
<sequence>MTTRQEQEAREAEARNKADGWVSEFVAWIPMAVITFILCALMMYGMLAIEQGGFDNLF</sequence>
<evidence type="ECO:0000256" key="1">
    <source>
        <dbReference type="SAM" id="Phobius"/>
    </source>
</evidence>
<dbReference type="KEGG" id="cee:CENDO_04675"/>
<protein>
    <submittedName>
        <fullName evidence="2">Uncharacterized protein</fullName>
    </submittedName>
</protein>
<dbReference type="Proteomes" id="UP000296352">
    <property type="component" value="Chromosome"/>
</dbReference>
<dbReference type="EMBL" id="CP039247">
    <property type="protein sequence ID" value="QCB28225.1"/>
    <property type="molecule type" value="Genomic_DNA"/>
</dbReference>
<dbReference type="AlphaFoldDB" id="A0A4P7QEZ4"/>
<keyword evidence="1" id="KW-0472">Membrane</keyword>
<keyword evidence="1" id="KW-0812">Transmembrane</keyword>
<evidence type="ECO:0000313" key="2">
    <source>
        <dbReference type="EMBL" id="QCB28225.1"/>
    </source>
</evidence>
<dbReference type="RefSeq" id="WP_168707171.1">
    <property type="nucleotide sequence ID" value="NZ_CP039247.1"/>
</dbReference>
<feature type="transmembrane region" description="Helical" evidence="1">
    <location>
        <begin position="25"/>
        <end position="49"/>
    </location>
</feature>
<keyword evidence="1" id="KW-1133">Transmembrane helix</keyword>
<gene>
    <name evidence="2" type="ORF">CENDO_04675</name>
</gene>
<evidence type="ECO:0000313" key="3">
    <source>
        <dbReference type="Proteomes" id="UP000296352"/>
    </source>
</evidence>
<accession>A0A4P7QEZ4</accession>
<organism evidence="2 3">
    <name type="scientific">Corynebacterium endometrii</name>
    <dbReference type="NCBI Taxonomy" id="2488819"/>
    <lineage>
        <taxon>Bacteria</taxon>
        <taxon>Bacillati</taxon>
        <taxon>Actinomycetota</taxon>
        <taxon>Actinomycetes</taxon>
        <taxon>Mycobacteriales</taxon>
        <taxon>Corynebacteriaceae</taxon>
        <taxon>Corynebacterium</taxon>
    </lineage>
</organism>
<proteinExistence type="predicted"/>